<dbReference type="PANTHER" id="PTHR10410">
    <property type="entry name" value="EUKARYOTIC TRANSLATION INITIATION FACTOR 3 -RELATED"/>
    <property type="match status" value="1"/>
</dbReference>
<comment type="caution">
    <text evidence="2">The sequence shown here is derived from an EMBL/GenBank/DDBJ whole genome shotgun (WGS) entry which is preliminary data.</text>
</comment>
<accession>X6NPV6</accession>
<dbReference type="AlphaFoldDB" id="X6NPV6"/>
<proteinExistence type="predicted"/>
<protein>
    <recommendedName>
        <fullName evidence="4">MPN domain-containing protein</fullName>
    </recommendedName>
</protein>
<dbReference type="Proteomes" id="UP000023152">
    <property type="component" value="Unassembled WGS sequence"/>
</dbReference>
<gene>
    <name evidence="2" type="ORF">RFI_09183</name>
</gene>
<dbReference type="InterPro" id="IPR050242">
    <property type="entry name" value="JAMM_MPN+_peptidase_M67A"/>
</dbReference>
<evidence type="ECO:0000313" key="3">
    <source>
        <dbReference type="Proteomes" id="UP000023152"/>
    </source>
</evidence>
<keyword evidence="1" id="KW-0812">Transmembrane</keyword>
<reference evidence="2 3" key="1">
    <citation type="journal article" date="2013" name="Curr. Biol.">
        <title>The Genome of the Foraminiferan Reticulomyxa filosa.</title>
        <authorList>
            <person name="Glockner G."/>
            <person name="Hulsmann N."/>
            <person name="Schleicher M."/>
            <person name="Noegel A.A."/>
            <person name="Eichinger L."/>
            <person name="Gallinger C."/>
            <person name="Pawlowski J."/>
            <person name="Sierra R."/>
            <person name="Euteneuer U."/>
            <person name="Pillet L."/>
            <person name="Moustafa A."/>
            <person name="Platzer M."/>
            <person name="Groth M."/>
            <person name="Szafranski K."/>
            <person name="Schliwa M."/>
        </authorList>
    </citation>
    <scope>NUCLEOTIDE SEQUENCE [LARGE SCALE GENOMIC DNA]</scope>
</reference>
<dbReference type="Gene3D" id="3.40.140.10">
    <property type="entry name" value="Cytidine Deaminase, domain 2"/>
    <property type="match status" value="1"/>
</dbReference>
<keyword evidence="1" id="KW-0472">Membrane</keyword>
<dbReference type="EMBL" id="ASPP01006950">
    <property type="protein sequence ID" value="ETO27948.1"/>
    <property type="molecule type" value="Genomic_DNA"/>
</dbReference>
<feature type="transmembrane region" description="Helical" evidence="1">
    <location>
        <begin position="181"/>
        <end position="202"/>
    </location>
</feature>
<sequence length="239" mass="27255">LRKDRFIGWYHSHPFDVGVHSNAFLSGTDVNTQLMWQLQFGKWVAIVVDPLRSLAKQKVELGCFMAYPPSYDPPKNQGPDGNFDTNTSNLTTRWGAVYNRYYMLKPTFFMGSLVRHNLEMMSRKHLWIRHLSSTAILEPENRTELPKRINALTKGTTDQSLSRRSTKKSEEALAESLNIRYFFCLLLFFSIYLSFSLASIFLQEGIVCVISRDIAVEQCIGNSGQLVKNVVFNASLGSQ</sequence>
<evidence type="ECO:0000256" key="1">
    <source>
        <dbReference type="SAM" id="Phobius"/>
    </source>
</evidence>
<evidence type="ECO:0000313" key="2">
    <source>
        <dbReference type="EMBL" id="ETO27948.1"/>
    </source>
</evidence>
<evidence type="ECO:0008006" key="4">
    <source>
        <dbReference type="Google" id="ProtNLM"/>
    </source>
</evidence>
<feature type="non-terminal residue" evidence="2">
    <location>
        <position position="1"/>
    </location>
</feature>
<organism evidence="2 3">
    <name type="scientific">Reticulomyxa filosa</name>
    <dbReference type="NCBI Taxonomy" id="46433"/>
    <lineage>
        <taxon>Eukaryota</taxon>
        <taxon>Sar</taxon>
        <taxon>Rhizaria</taxon>
        <taxon>Retaria</taxon>
        <taxon>Foraminifera</taxon>
        <taxon>Monothalamids</taxon>
        <taxon>Reticulomyxidae</taxon>
        <taxon>Reticulomyxa</taxon>
    </lineage>
</organism>
<dbReference type="SUPFAM" id="SSF102712">
    <property type="entry name" value="JAB1/MPN domain"/>
    <property type="match status" value="1"/>
</dbReference>
<keyword evidence="1" id="KW-1133">Transmembrane helix</keyword>
<dbReference type="OrthoDB" id="10266268at2759"/>
<keyword evidence="3" id="KW-1185">Reference proteome</keyword>
<name>X6NPV6_RETFI</name>